<evidence type="ECO:0000256" key="7">
    <source>
        <dbReference type="ARBA" id="ARBA00032836"/>
    </source>
</evidence>
<dbReference type="Pfam" id="PF03871">
    <property type="entry name" value="RNA_pol_Rpb5_N"/>
    <property type="match status" value="1"/>
</dbReference>
<dbReference type="FunFam" id="3.40.1340.10:FF:000001">
    <property type="entry name" value="DNA-directed RNA polymerases I, II, and III subunit RPABC1"/>
    <property type="match status" value="1"/>
</dbReference>
<comment type="function">
    <text evidence="8">DNA-dependent RNA polymerase catalyzes the transcription of DNA into RNA using the four ribonucleoside triphosphates as substrates. Common component of RNA polymerases I, II and III which synthesize ribosomal RNA precursors, mRNA precursors and many functional non-coding RNAs, and small RNAs, such as 5S rRNA and tRNAs, respectively. Pol II is the central component of the basal RNA polymerase II transcription machinery. Pols are composed of mobile elements that move relative to each other. In Pol II, RPB5 is part of the lower jaw surrounding the central large cleft and thought to grab the incoming DNA template. Seems to be the major component in this process.</text>
</comment>
<evidence type="ECO:0000256" key="10">
    <source>
        <dbReference type="SAM" id="MobiDB-lite"/>
    </source>
</evidence>
<comment type="subunit">
    <text evidence="9">Component of the RNA polymerase I (Pol I), RNA polymerase II (Pol II) and RNA polymerase III (Pol III) complexes consisting of at least 13, 12 and 17 subunits, respectively. In RNA Pol II, this subunit is present in 2-fold molar excess over the other subunits.</text>
</comment>
<keyword evidence="5" id="KW-0539">Nucleus</keyword>
<evidence type="ECO:0000259" key="12">
    <source>
        <dbReference type="Pfam" id="PF03871"/>
    </source>
</evidence>
<evidence type="ECO:0000256" key="6">
    <source>
        <dbReference type="ARBA" id="ARBA00025765"/>
    </source>
</evidence>
<organism evidence="14 15">
    <name type="scientific">Rhynocoris fuscipes</name>
    <dbReference type="NCBI Taxonomy" id="488301"/>
    <lineage>
        <taxon>Eukaryota</taxon>
        <taxon>Metazoa</taxon>
        <taxon>Ecdysozoa</taxon>
        <taxon>Arthropoda</taxon>
        <taxon>Hexapoda</taxon>
        <taxon>Insecta</taxon>
        <taxon>Pterygota</taxon>
        <taxon>Neoptera</taxon>
        <taxon>Paraneoptera</taxon>
        <taxon>Hemiptera</taxon>
        <taxon>Heteroptera</taxon>
        <taxon>Panheteroptera</taxon>
        <taxon>Cimicomorpha</taxon>
        <taxon>Reduviidae</taxon>
        <taxon>Harpactorinae</taxon>
        <taxon>Harpactorini</taxon>
        <taxon>Rhynocoris</taxon>
    </lineage>
</organism>
<dbReference type="GO" id="GO:0005665">
    <property type="term" value="C:RNA polymerase II, core complex"/>
    <property type="evidence" value="ECO:0007669"/>
    <property type="project" value="TreeGrafter"/>
</dbReference>
<comment type="subcellular location">
    <subcellularLocation>
        <location evidence="1">Nucleus</location>
    </subcellularLocation>
</comment>
<dbReference type="FunFam" id="3.90.940.20:FF:000001">
    <property type="entry name" value="DNA-directed RNA polymerases I, II, and III subunit RPABC1"/>
    <property type="match status" value="1"/>
</dbReference>
<dbReference type="GO" id="GO:0042797">
    <property type="term" value="P:tRNA transcription by RNA polymerase III"/>
    <property type="evidence" value="ECO:0007669"/>
    <property type="project" value="TreeGrafter"/>
</dbReference>
<feature type="domain" description="Selenoprotein P N-terminal" evidence="13">
    <location>
        <begin position="286"/>
        <end position="348"/>
    </location>
</feature>
<reference evidence="14 15" key="1">
    <citation type="submission" date="2022-12" db="EMBL/GenBank/DDBJ databases">
        <title>Chromosome-level genome assembly of true bugs.</title>
        <authorList>
            <person name="Ma L."/>
            <person name="Li H."/>
        </authorList>
    </citation>
    <scope>NUCLEOTIDE SEQUENCE [LARGE SCALE GENOMIC DNA]</scope>
    <source>
        <strain evidence="14">Lab_2022b</strain>
    </source>
</reference>
<dbReference type="InterPro" id="IPR000783">
    <property type="entry name" value="RNA_pol_subH/Rpb5_C"/>
</dbReference>
<dbReference type="EMBL" id="JAPXFL010000010">
    <property type="protein sequence ID" value="KAK9500826.1"/>
    <property type="molecule type" value="Genomic_DNA"/>
</dbReference>
<dbReference type="GO" id="GO:0006366">
    <property type="term" value="P:transcription by RNA polymerase II"/>
    <property type="evidence" value="ECO:0007669"/>
    <property type="project" value="TreeGrafter"/>
</dbReference>
<dbReference type="InterPro" id="IPR014381">
    <property type="entry name" value="Arch_Rpo5/euc_Rpb5"/>
</dbReference>
<feature type="compositionally biased region" description="Basic and acidic residues" evidence="10">
    <location>
        <begin position="446"/>
        <end position="463"/>
    </location>
</feature>
<dbReference type="Proteomes" id="UP001461498">
    <property type="component" value="Unassembled WGS sequence"/>
</dbReference>
<dbReference type="SUPFAM" id="SSF55287">
    <property type="entry name" value="RPB5-like RNA polymerase subunit"/>
    <property type="match status" value="1"/>
</dbReference>
<dbReference type="Pfam" id="PF01191">
    <property type="entry name" value="RNA_pol_Rpb5_C"/>
    <property type="match status" value="1"/>
</dbReference>
<dbReference type="GO" id="GO:0003677">
    <property type="term" value="F:DNA binding"/>
    <property type="evidence" value="ECO:0007669"/>
    <property type="project" value="InterPro"/>
</dbReference>
<feature type="domain" description="RNA polymerase Rpb5 N-terminal" evidence="12">
    <location>
        <begin position="4"/>
        <end position="94"/>
    </location>
</feature>
<dbReference type="Gene3D" id="3.90.940.20">
    <property type="entry name" value="RPB5-like RNA polymerase subunit"/>
    <property type="match status" value="1"/>
</dbReference>
<protein>
    <recommendedName>
        <fullName evidence="2">DNA-directed RNA polymerases I, II, and III subunit RPABC1</fullName>
    </recommendedName>
    <alternativeName>
        <fullName evidence="7">RPB5 homolog</fullName>
    </alternativeName>
</protein>
<feature type="region of interest" description="Disordered" evidence="10">
    <location>
        <begin position="437"/>
        <end position="463"/>
    </location>
</feature>
<dbReference type="GO" id="GO:0005666">
    <property type="term" value="C:RNA polymerase III complex"/>
    <property type="evidence" value="ECO:0007669"/>
    <property type="project" value="TreeGrafter"/>
</dbReference>
<name>A0AAW1CPJ2_9HEMI</name>
<evidence type="ECO:0000256" key="9">
    <source>
        <dbReference type="ARBA" id="ARBA00064429"/>
    </source>
</evidence>
<feature type="domain" description="RNA polymerase subunit H/Rpb5 C-terminal" evidence="11">
    <location>
        <begin position="137"/>
        <end position="201"/>
    </location>
</feature>
<evidence type="ECO:0000313" key="15">
    <source>
        <dbReference type="Proteomes" id="UP001461498"/>
    </source>
</evidence>
<evidence type="ECO:0000256" key="5">
    <source>
        <dbReference type="ARBA" id="ARBA00023242"/>
    </source>
</evidence>
<proteinExistence type="inferred from homology"/>
<dbReference type="Gene3D" id="3.40.1340.10">
    <property type="entry name" value="RNA polymerase, Rpb5, N-terminal domain"/>
    <property type="match status" value="1"/>
</dbReference>
<comment type="similarity">
    <text evidence="6">Belongs to the archaeal Rpo5/eukaryotic RPB5 RNA polymerase subunit family.</text>
</comment>
<dbReference type="GO" id="GO:0005736">
    <property type="term" value="C:RNA polymerase I complex"/>
    <property type="evidence" value="ECO:0007669"/>
    <property type="project" value="TreeGrafter"/>
</dbReference>
<dbReference type="PANTHER" id="PTHR10535">
    <property type="entry name" value="DNA-DIRECTED RNA POLYMERASES I, II, AND III SUBUNIT RPABC1"/>
    <property type="match status" value="1"/>
</dbReference>
<dbReference type="InterPro" id="IPR007671">
    <property type="entry name" value="Selenoprotein-P_N"/>
</dbReference>
<dbReference type="InterPro" id="IPR020608">
    <property type="entry name" value="RNA_pol_subH/Rpb5_CS"/>
</dbReference>
<dbReference type="SUPFAM" id="SSF53036">
    <property type="entry name" value="Eukaryotic RPB5 N-terminal domain"/>
    <property type="match status" value="1"/>
</dbReference>
<evidence type="ECO:0000313" key="14">
    <source>
        <dbReference type="EMBL" id="KAK9500826.1"/>
    </source>
</evidence>
<dbReference type="Pfam" id="PF04592">
    <property type="entry name" value="SelP_N"/>
    <property type="match status" value="1"/>
</dbReference>
<dbReference type="InterPro" id="IPR035913">
    <property type="entry name" value="RPB5-like_sf"/>
</dbReference>
<dbReference type="InterPro" id="IPR036710">
    <property type="entry name" value="RNA_pol_Rpb5_N_sf"/>
</dbReference>
<dbReference type="InterPro" id="IPR005571">
    <property type="entry name" value="RNA_pol_Rpb5_N"/>
</dbReference>
<evidence type="ECO:0000256" key="4">
    <source>
        <dbReference type="ARBA" id="ARBA00023163"/>
    </source>
</evidence>
<keyword evidence="4" id="KW-0804">Transcription</keyword>
<evidence type="ECO:0000259" key="11">
    <source>
        <dbReference type="Pfam" id="PF01191"/>
    </source>
</evidence>
<dbReference type="PROSITE" id="PS01110">
    <property type="entry name" value="RNA_POL_H_23KD"/>
    <property type="match status" value="1"/>
</dbReference>
<dbReference type="GO" id="GO:0003899">
    <property type="term" value="F:DNA-directed RNA polymerase activity"/>
    <property type="evidence" value="ECO:0007669"/>
    <property type="project" value="InterPro"/>
</dbReference>
<evidence type="ECO:0000256" key="3">
    <source>
        <dbReference type="ARBA" id="ARBA00022478"/>
    </source>
</evidence>
<dbReference type="GO" id="GO:0006362">
    <property type="term" value="P:transcription elongation by RNA polymerase I"/>
    <property type="evidence" value="ECO:0007669"/>
    <property type="project" value="TreeGrafter"/>
</dbReference>
<keyword evidence="15" id="KW-1185">Reference proteome</keyword>
<accession>A0AAW1CPJ2</accession>
<evidence type="ECO:0000256" key="1">
    <source>
        <dbReference type="ARBA" id="ARBA00004123"/>
    </source>
</evidence>
<evidence type="ECO:0000256" key="2">
    <source>
        <dbReference type="ARBA" id="ARBA00020809"/>
    </source>
</evidence>
<sequence length="484" mass="55419">MDDEQETYKLWRIRKTVMQLCHDRGYLVTQDELDQTLDQFKDQFGNKPSEKRPARGDLIVLVAHNDDPTDQMFVFFPDEPKIGIKTIKTYCQRMQEENIHRAIIVVQQGMTPSAKQSLVDMAPKYILEQFLESELLINITEHELVPEHVVLTPEEKQELLARYKLKENQLMRIQAGDPVARYFGLKRGQCVKIIRSSETAGLKSSQSQEPCKLINIKSDLITKGIVNVIYLMNNSCDSCYYEAAYLPTLQSDMLSRGIMINPIIGINSAPEKVSTHAPGISIDSGKLWKILGEHNSHVFILDKCNRLAYEVISPWSLFKLPFVKAAILSTYHSEPCGICQPDLEEKEIVPTKTGLVEYPPMKRRTSLNSVLVSAEENIIPPMRIIYKQPHIHEGDPTVYNEIELLADDPAYHYHPEDENDIFFGLAMDDNVEKINEENNEGDDSVESSKDDHADDGMAEGNKDKMDKDKLWMHYFNILLWLPHV</sequence>
<dbReference type="PANTHER" id="PTHR10535:SF0">
    <property type="entry name" value="DNA-DIRECTED RNA POLYMERASES I, II, AND III SUBUNIT RPABC1"/>
    <property type="match status" value="1"/>
</dbReference>
<evidence type="ECO:0000259" key="13">
    <source>
        <dbReference type="Pfam" id="PF04592"/>
    </source>
</evidence>
<keyword evidence="3" id="KW-0240">DNA-directed RNA polymerase</keyword>
<dbReference type="AlphaFoldDB" id="A0AAW1CPJ2"/>
<gene>
    <name evidence="14" type="ORF">O3M35_002015</name>
</gene>
<comment type="caution">
    <text evidence="14">The sequence shown here is derived from an EMBL/GenBank/DDBJ whole genome shotgun (WGS) entry which is preliminary data.</text>
</comment>
<evidence type="ECO:0000256" key="8">
    <source>
        <dbReference type="ARBA" id="ARBA00060082"/>
    </source>
</evidence>